<dbReference type="OrthoDB" id="2133190at2759"/>
<dbReference type="InterPro" id="IPR011598">
    <property type="entry name" value="bHLH_dom"/>
</dbReference>
<comment type="caution">
    <text evidence="3">The sequence shown here is derived from an EMBL/GenBank/DDBJ whole genome shotgun (WGS) entry which is preliminary data.</text>
</comment>
<protein>
    <recommendedName>
        <fullName evidence="2">BHLH domain-containing protein</fullName>
    </recommendedName>
</protein>
<name>A0A9P4QW61_9PLEO</name>
<dbReference type="EMBL" id="ML996184">
    <property type="protein sequence ID" value="KAF2732021.1"/>
    <property type="molecule type" value="Genomic_DNA"/>
</dbReference>
<dbReference type="SMART" id="SM00353">
    <property type="entry name" value="HLH"/>
    <property type="match status" value="1"/>
</dbReference>
<dbReference type="Gene3D" id="4.10.280.10">
    <property type="entry name" value="Helix-loop-helix DNA-binding domain"/>
    <property type="match status" value="1"/>
</dbReference>
<feature type="region of interest" description="Disordered" evidence="1">
    <location>
        <begin position="103"/>
        <end position="206"/>
    </location>
</feature>
<feature type="compositionally biased region" description="Low complexity" evidence="1">
    <location>
        <begin position="137"/>
        <end position="146"/>
    </location>
</feature>
<keyword evidence="4" id="KW-1185">Reference proteome</keyword>
<dbReference type="PROSITE" id="PS50888">
    <property type="entry name" value="BHLH"/>
    <property type="match status" value="1"/>
</dbReference>
<dbReference type="PANTHER" id="PTHR47336:SF2">
    <property type="entry name" value="TRANSCRIPTION FACTOR HMS1-RELATED"/>
    <property type="match status" value="1"/>
</dbReference>
<dbReference type="AlphaFoldDB" id="A0A9P4QW61"/>
<reference evidence="3" key="1">
    <citation type="journal article" date="2020" name="Stud. Mycol.">
        <title>101 Dothideomycetes genomes: a test case for predicting lifestyles and emergence of pathogens.</title>
        <authorList>
            <person name="Haridas S."/>
            <person name="Albert R."/>
            <person name="Binder M."/>
            <person name="Bloem J."/>
            <person name="Labutti K."/>
            <person name="Salamov A."/>
            <person name="Andreopoulos B."/>
            <person name="Baker S."/>
            <person name="Barry K."/>
            <person name="Bills G."/>
            <person name="Bluhm B."/>
            <person name="Cannon C."/>
            <person name="Castanera R."/>
            <person name="Culley D."/>
            <person name="Daum C."/>
            <person name="Ezra D."/>
            <person name="Gonzalez J."/>
            <person name="Henrissat B."/>
            <person name="Kuo A."/>
            <person name="Liang C."/>
            <person name="Lipzen A."/>
            <person name="Lutzoni F."/>
            <person name="Magnuson J."/>
            <person name="Mondo S."/>
            <person name="Nolan M."/>
            <person name="Ohm R."/>
            <person name="Pangilinan J."/>
            <person name="Park H.-J."/>
            <person name="Ramirez L."/>
            <person name="Alfaro M."/>
            <person name="Sun H."/>
            <person name="Tritt A."/>
            <person name="Yoshinaga Y."/>
            <person name="Zwiers L.-H."/>
            <person name="Turgeon B."/>
            <person name="Goodwin S."/>
            <person name="Spatafora J."/>
            <person name="Crous P."/>
            <person name="Grigoriev I."/>
        </authorList>
    </citation>
    <scope>NUCLEOTIDE SEQUENCE</scope>
    <source>
        <strain evidence="3">CBS 125425</strain>
    </source>
</reference>
<evidence type="ECO:0000256" key="1">
    <source>
        <dbReference type="SAM" id="MobiDB-lite"/>
    </source>
</evidence>
<dbReference type="SUPFAM" id="SSF47459">
    <property type="entry name" value="HLH, helix-loop-helix DNA-binding domain"/>
    <property type="match status" value="1"/>
</dbReference>
<evidence type="ECO:0000313" key="4">
    <source>
        <dbReference type="Proteomes" id="UP000799444"/>
    </source>
</evidence>
<gene>
    <name evidence="3" type="ORF">EJ04DRAFT_344704</name>
</gene>
<feature type="compositionally biased region" description="Polar residues" evidence="1">
    <location>
        <begin position="182"/>
        <end position="191"/>
    </location>
</feature>
<evidence type="ECO:0000313" key="3">
    <source>
        <dbReference type="EMBL" id="KAF2732021.1"/>
    </source>
</evidence>
<dbReference type="CDD" id="cd11395">
    <property type="entry name" value="bHLHzip_SREBP_like"/>
    <property type="match status" value="1"/>
</dbReference>
<dbReference type="InterPro" id="IPR036638">
    <property type="entry name" value="HLH_DNA-bd_sf"/>
</dbReference>
<proteinExistence type="predicted"/>
<dbReference type="GO" id="GO:0046983">
    <property type="term" value="F:protein dimerization activity"/>
    <property type="evidence" value="ECO:0007669"/>
    <property type="project" value="InterPro"/>
</dbReference>
<dbReference type="Proteomes" id="UP000799444">
    <property type="component" value="Unassembled WGS sequence"/>
</dbReference>
<accession>A0A9P4QW61</accession>
<evidence type="ECO:0000259" key="2">
    <source>
        <dbReference type="PROSITE" id="PS50888"/>
    </source>
</evidence>
<organism evidence="3 4">
    <name type="scientific">Polyplosphaeria fusca</name>
    <dbReference type="NCBI Taxonomy" id="682080"/>
    <lineage>
        <taxon>Eukaryota</taxon>
        <taxon>Fungi</taxon>
        <taxon>Dikarya</taxon>
        <taxon>Ascomycota</taxon>
        <taxon>Pezizomycotina</taxon>
        <taxon>Dothideomycetes</taxon>
        <taxon>Pleosporomycetidae</taxon>
        <taxon>Pleosporales</taxon>
        <taxon>Tetraplosphaeriaceae</taxon>
        <taxon>Polyplosphaeria</taxon>
    </lineage>
</organism>
<dbReference type="PANTHER" id="PTHR47336">
    <property type="entry name" value="TRANSCRIPTION FACTOR HMS1-RELATED"/>
    <property type="match status" value="1"/>
</dbReference>
<feature type="domain" description="BHLH" evidence="2">
    <location>
        <begin position="196"/>
        <end position="256"/>
    </location>
</feature>
<dbReference type="Pfam" id="PF00010">
    <property type="entry name" value="HLH"/>
    <property type="match status" value="1"/>
</dbReference>
<dbReference type="InterPro" id="IPR052099">
    <property type="entry name" value="Regulatory_TF_Diverse"/>
</dbReference>
<sequence length="281" mass="30800">MDFSQTPTYPTYNPLNTSPGNECFLQPDVFDKAYLADGWTSSPDWKTETFFDSEFSFDQPVNSIESFKTCTTQSQAHSNAASLAAPATLDVWSATTPTSFGHASDLDLKGPSYPSSFDPRQLSSPTPELCGDGPEVAALPSPSASPRSIKRESPGSALDADEPGQKGQQRKRGRPRLDRSTSDATNNSVPFSKTRVQRLPHNQVERKYREGLNAELERLRKAVPTLIQGDGQDVTDAPKPSKATIMASAIDYIKKVEAERDSLRTENDYLRGVRPGIALTR</sequence>